<dbReference type="GeneID" id="81353810"/>
<protein>
    <submittedName>
        <fullName evidence="2">GroES-like protein</fullName>
    </submittedName>
</protein>
<organism evidence="2 3">
    <name type="scientific">Penicillium argentinense</name>
    <dbReference type="NCBI Taxonomy" id="1131581"/>
    <lineage>
        <taxon>Eukaryota</taxon>
        <taxon>Fungi</taxon>
        <taxon>Dikarya</taxon>
        <taxon>Ascomycota</taxon>
        <taxon>Pezizomycotina</taxon>
        <taxon>Eurotiomycetes</taxon>
        <taxon>Eurotiomycetidae</taxon>
        <taxon>Eurotiales</taxon>
        <taxon>Aspergillaceae</taxon>
        <taxon>Penicillium</taxon>
    </lineage>
</organism>
<evidence type="ECO:0000256" key="1">
    <source>
        <dbReference type="SAM" id="MobiDB-lite"/>
    </source>
</evidence>
<dbReference type="EMBL" id="JAPQKI010000003">
    <property type="protein sequence ID" value="KAJ5109692.1"/>
    <property type="molecule type" value="Genomic_DNA"/>
</dbReference>
<feature type="region of interest" description="Disordered" evidence="1">
    <location>
        <begin position="93"/>
        <end position="122"/>
    </location>
</feature>
<sequence>MTRTLSSEGSSEGSKKLMRDIWWDGTFAEYAKVPLVNCIPLDEARLDKEMGYSLQDLAYMAFPLVPYGFYGSLGVQVATAMGARVIALGRNSEPGEVERGSEEQVVRSENRDGSDYSAEYDADRGGDVYAHAKRDYGVASG</sequence>
<evidence type="ECO:0000313" key="3">
    <source>
        <dbReference type="Proteomes" id="UP001149074"/>
    </source>
</evidence>
<comment type="caution">
    <text evidence="2">The sequence shown here is derived from an EMBL/GenBank/DDBJ whole genome shotgun (WGS) entry which is preliminary data.</text>
</comment>
<evidence type="ECO:0000313" key="2">
    <source>
        <dbReference type="EMBL" id="KAJ5109692.1"/>
    </source>
</evidence>
<dbReference type="OrthoDB" id="5407715at2759"/>
<keyword evidence="3" id="KW-1185">Reference proteome</keyword>
<reference evidence="2" key="1">
    <citation type="submission" date="2022-11" db="EMBL/GenBank/DDBJ databases">
        <authorList>
            <person name="Petersen C."/>
        </authorList>
    </citation>
    <scope>NUCLEOTIDE SEQUENCE</scope>
    <source>
        <strain evidence="2">IBT 30761</strain>
    </source>
</reference>
<name>A0A9W9G0C0_9EURO</name>
<proteinExistence type="predicted"/>
<dbReference type="Proteomes" id="UP001149074">
    <property type="component" value="Unassembled WGS sequence"/>
</dbReference>
<dbReference type="RefSeq" id="XP_056477803.1">
    <property type="nucleotide sequence ID" value="XM_056614831.1"/>
</dbReference>
<feature type="compositionally biased region" description="Basic and acidic residues" evidence="1">
    <location>
        <begin position="96"/>
        <end position="114"/>
    </location>
</feature>
<accession>A0A9W9G0C0</accession>
<reference evidence="2" key="2">
    <citation type="journal article" date="2023" name="IMA Fungus">
        <title>Comparative genomic study of the Penicillium genus elucidates a diverse pangenome and 15 lateral gene transfer events.</title>
        <authorList>
            <person name="Petersen C."/>
            <person name="Sorensen T."/>
            <person name="Nielsen M.R."/>
            <person name="Sondergaard T.E."/>
            <person name="Sorensen J.L."/>
            <person name="Fitzpatrick D.A."/>
            <person name="Frisvad J.C."/>
            <person name="Nielsen K.L."/>
        </authorList>
    </citation>
    <scope>NUCLEOTIDE SEQUENCE</scope>
    <source>
        <strain evidence="2">IBT 30761</strain>
    </source>
</reference>
<dbReference type="AlphaFoldDB" id="A0A9W9G0C0"/>
<gene>
    <name evidence="2" type="ORF">N7532_002337</name>
</gene>